<evidence type="ECO:0000313" key="3">
    <source>
        <dbReference type="Proteomes" id="UP000007796"/>
    </source>
</evidence>
<feature type="compositionally biased region" description="Basic and acidic residues" evidence="1">
    <location>
        <begin position="384"/>
        <end position="398"/>
    </location>
</feature>
<dbReference type="AlphaFoldDB" id="F0XMC6"/>
<evidence type="ECO:0008006" key="4">
    <source>
        <dbReference type="Google" id="ProtNLM"/>
    </source>
</evidence>
<evidence type="ECO:0000256" key="1">
    <source>
        <dbReference type="SAM" id="MobiDB-lite"/>
    </source>
</evidence>
<sequence length="540" mass="58466">MDFDIEMEDAAGGYPGEAAPYEATHHPDDMPRDDTDDILGTDADIDTRDGQEPGEIDEAVQAIDAADVAAEAIVPNKVHLRGLDTLTPDDLKAYFAEHAGGSGGFDRVEWIDDSSANLIFGSESSAAAAVTALCAMPIADATLLPMGELLPAKPYTAKAKSAADMATTSGPGLQVRFAVTSDKKQAGAASRSRFYLLHPEYDPEERQNRRQNQRRDDRRGGSGRGRDRDYRSKYRSYREEDDRAADIRNNSFDVNLYDDDAPALAARTSQTSRSRTWSRSQSRSRSRSRSRRHDVSRRSQADRELFPGKSKELFPHKVGGEGSTEDGRTTPTIVATAASGGRNRGRGRNGRLRSRSASPLHDDDDDYDGRRADARAIASSEAALRNRDKARTLKDRLSTTKPASESGSLELFPRKTIGMAQMDLLGGRDGAAALTSRLSDRITRPSNGEISKVTANGDANGSGSTFNIRGISRQQPGGGVGLSIKGAATARELFPDKFGGEGGNGNGHGSSSGRNAGKEIFSDRLENRTRPRQRAEDLFR</sequence>
<keyword evidence="3" id="KW-1185">Reference proteome</keyword>
<dbReference type="OrthoDB" id="422106at2759"/>
<feature type="compositionally biased region" description="Basic and acidic residues" evidence="1">
    <location>
        <begin position="516"/>
        <end position="540"/>
    </location>
</feature>
<proteinExistence type="predicted"/>
<reference evidence="2 3" key="1">
    <citation type="journal article" date="2011" name="Proc. Natl. Acad. Sci. U.S.A.">
        <title>Genome and transcriptome analyses of the mountain pine beetle-fungal symbiont Grosmannia clavigera, a lodgepole pine pathogen.</title>
        <authorList>
            <person name="DiGuistini S."/>
            <person name="Wang Y."/>
            <person name="Liao N.Y."/>
            <person name="Taylor G."/>
            <person name="Tanguay P."/>
            <person name="Feau N."/>
            <person name="Henrissat B."/>
            <person name="Chan S.K."/>
            <person name="Hesse-Orce U."/>
            <person name="Alamouti S.M."/>
            <person name="Tsui C.K.M."/>
            <person name="Docking R.T."/>
            <person name="Levasseur A."/>
            <person name="Haridas S."/>
            <person name="Robertson G."/>
            <person name="Birol I."/>
            <person name="Holt R.A."/>
            <person name="Marra M.A."/>
            <person name="Hamelin R.C."/>
            <person name="Hirst M."/>
            <person name="Jones S.J.M."/>
            <person name="Bohlmann J."/>
            <person name="Breuil C."/>
        </authorList>
    </citation>
    <scope>NUCLEOTIDE SEQUENCE [LARGE SCALE GENOMIC DNA]</scope>
    <source>
        <strain evidence="3">kw1407 / UAMH 11150</strain>
    </source>
</reference>
<feature type="region of interest" description="Disordered" evidence="1">
    <location>
        <begin position="493"/>
        <end position="540"/>
    </location>
</feature>
<dbReference type="GO" id="GO:0003729">
    <property type="term" value="F:mRNA binding"/>
    <property type="evidence" value="ECO:0007669"/>
    <property type="project" value="InterPro"/>
</dbReference>
<dbReference type="GO" id="GO:0000340">
    <property type="term" value="F:RNA 7-methylguanosine cap binding"/>
    <property type="evidence" value="ECO:0007669"/>
    <property type="project" value="InterPro"/>
</dbReference>
<feature type="region of interest" description="Disordered" evidence="1">
    <location>
        <begin position="264"/>
        <end position="406"/>
    </location>
</feature>
<accession>F0XMC6</accession>
<feature type="compositionally biased region" description="Basic residues" evidence="1">
    <location>
        <begin position="282"/>
        <end position="295"/>
    </location>
</feature>
<feature type="compositionally biased region" description="Low complexity" evidence="1">
    <location>
        <begin position="267"/>
        <end position="281"/>
    </location>
</feature>
<gene>
    <name evidence="2" type="ORF">CMQ_6496</name>
</gene>
<dbReference type="PANTHER" id="PTHR16291">
    <property type="entry name" value="NUCLEAR CAP-BINDING PROTEIN SUBUNIT 3"/>
    <property type="match status" value="1"/>
</dbReference>
<feature type="compositionally biased region" description="Low complexity" evidence="1">
    <location>
        <begin position="10"/>
        <end position="22"/>
    </location>
</feature>
<dbReference type="GeneID" id="25979935"/>
<dbReference type="Proteomes" id="UP000007796">
    <property type="component" value="Unassembled WGS sequence"/>
</dbReference>
<dbReference type="PANTHER" id="PTHR16291:SF0">
    <property type="entry name" value="NUCLEAR CAP-BINDING PROTEIN SUBUNIT 3"/>
    <property type="match status" value="1"/>
</dbReference>
<protein>
    <recommendedName>
        <fullName evidence="4">Nucleotide-binding, alpha-beta plait</fullName>
    </recommendedName>
</protein>
<feature type="region of interest" description="Disordered" evidence="1">
    <location>
        <begin position="192"/>
        <end position="242"/>
    </location>
</feature>
<feature type="compositionally biased region" description="Basic and acidic residues" evidence="1">
    <location>
        <begin position="296"/>
        <end position="319"/>
    </location>
</feature>
<feature type="region of interest" description="Disordered" evidence="1">
    <location>
        <begin position="1"/>
        <end position="52"/>
    </location>
</feature>
<feature type="compositionally biased region" description="Basic and acidic residues" evidence="1">
    <location>
        <begin position="23"/>
        <end position="33"/>
    </location>
</feature>
<feature type="compositionally biased region" description="Gly residues" evidence="1">
    <location>
        <begin position="500"/>
        <end position="510"/>
    </location>
</feature>
<dbReference type="EMBL" id="GL629794">
    <property type="protein sequence ID" value="EFX01554.1"/>
    <property type="molecule type" value="Genomic_DNA"/>
</dbReference>
<dbReference type="InParanoid" id="F0XMC6"/>
<dbReference type="eggNOG" id="ENOG502S34X">
    <property type="taxonomic scope" value="Eukaryota"/>
</dbReference>
<feature type="compositionally biased region" description="Basic and acidic residues" evidence="1">
    <location>
        <begin position="199"/>
        <end position="242"/>
    </location>
</feature>
<dbReference type="STRING" id="655863.F0XMC6"/>
<dbReference type="InterPro" id="IPR019416">
    <property type="entry name" value="NCBP3"/>
</dbReference>
<evidence type="ECO:0000313" key="2">
    <source>
        <dbReference type="EMBL" id="EFX01554.1"/>
    </source>
</evidence>
<dbReference type="RefSeq" id="XP_014171036.1">
    <property type="nucleotide sequence ID" value="XM_014315561.1"/>
</dbReference>
<dbReference type="HOGENOM" id="CLU_030082_0_0_1"/>
<dbReference type="GO" id="GO:0005634">
    <property type="term" value="C:nucleus"/>
    <property type="evidence" value="ECO:0007669"/>
    <property type="project" value="TreeGrafter"/>
</dbReference>
<name>F0XMC6_GROCL</name>
<organism evidence="3">
    <name type="scientific">Grosmannia clavigera (strain kw1407 / UAMH 11150)</name>
    <name type="common">Blue stain fungus</name>
    <name type="synonym">Graphiocladiella clavigera</name>
    <dbReference type="NCBI Taxonomy" id="655863"/>
    <lineage>
        <taxon>Eukaryota</taxon>
        <taxon>Fungi</taxon>
        <taxon>Dikarya</taxon>
        <taxon>Ascomycota</taxon>
        <taxon>Pezizomycotina</taxon>
        <taxon>Sordariomycetes</taxon>
        <taxon>Sordariomycetidae</taxon>
        <taxon>Ophiostomatales</taxon>
        <taxon>Ophiostomataceae</taxon>
        <taxon>Leptographium</taxon>
    </lineage>
</organism>
<dbReference type="Pfam" id="PF10309">
    <property type="entry name" value="NCBP3"/>
    <property type="match status" value="1"/>
</dbReference>
<feature type="compositionally biased region" description="Basic residues" evidence="1">
    <location>
        <begin position="343"/>
        <end position="354"/>
    </location>
</feature>